<dbReference type="Gene3D" id="3.30.160.40">
    <property type="entry name" value="Porphobilinogen deaminase, C-terminal domain"/>
    <property type="match status" value="1"/>
</dbReference>
<dbReference type="EMBL" id="WSRP01000038">
    <property type="protein sequence ID" value="MVX57624.1"/>
    <property type="molecule type" value="Genomic_DNA"/>
</dbReference>
<keyword evidence="5 8" id="KW-0808">Transferase</keyword>
<organism evidence="11 12">
    <name type="scientific">Parasutterella muris</name>
    <dbReference type="NCBI Taxonomy" id="2565572"/>
    <lineage>
        <taxon>Bacteria</taxon>
        <taxon>Pseudomonadati</taxon>
        <taxon>Pseudomonadota</taxon>
        <taxon>Betaproteobacteria</taxon>
        <taxon>Burkholderiales</taxon>
        <taxon>Sutterellaceae</taxon>
        <taxon>Parasutterella</taxon>
    </lineage>
</organism>
<evidence type="ECO:0000259" key="10">
    <source>
        <dbReference type="Pfam" id="PF03900"/>
    </source>
</evidence>
<evidence type="ECO:0000256" key="7">
    <source>
        <dbReference type="ARBA" id="ARBA00048169"/>
    </source>
</evidence>
<dbReference type="InterPro" id="IPR022419">
    <property type="entry name" value="Porphobilin_deaminase_cofac_BS"/>
</dbReference>
<dbReference type="UniPathway" id="UPA00251">
    <property type="reaction ID" value="UER00319"/>
</dbReference>
<dbReference type="Pfam" id="PF01379">
    <property type="entry name" value="Porphobil_deam"/>
    <property type="match status" value="1"/>
</dbReference>
<evidence type="ECO:0000256" key="5">
    <source>
        <dbReference type="ARBA" id="ARBA00022679"/>
    </source>
</evidence>
<proteinExistence type="inferred from homology"/>
<comment type="function">
    <text evidence="1 8">Tetrapolymerization of the monopyrrole PBG into the hydroxymethylbilane pre-uroporphyrinogen in several discrete steps.</text>
</comment>
<comment type="cofactor">
    <cofactor evidence="8">
        <name>dipyrromethane</name>
        <dbReference type="ChEBI" id="CHEBI:60342"/>
    </cofactor>
    <text evidence="8">Binds 1 dipyrromethane group covalently.</text>
</comment>
<comment type="miscellaneous">
    <text evidence="8">The porphobilinogen subunits are added to the dipyrromethane group.</text>
</comment>
<dbReference type="FunFam" id="3.40.190.10:FF:000005">
    <property type="entry name" value="Porphobilinogen deaminase"/>
    <property type="match status" value="1"/>
</dbReference>
<evidence type="ECO:0000256" key="1">
    <source>
        <dbReference type="ARBA" id="ARBA00002869"/>
    </source>
</evidence>
<feature type="domain" description="Porphobilinogen deaminase N-terminal" evidence="9">
    <location>
        <begin position="7"/>
        <end position="213"/>
    </location>
</feature>
<evidence type="ECO:0000313" key="11">
    <source>
        <dbReference type="EMBL" id="MVX57624.1"/>
    </source>
</evidence>
<sequence>MTQENKLIIASRESPLALWQTKHVQSVLKEKFPELDVEILGITTKGDKILDVTLSKVGGKGLFVKELEAAMLEGKAQFAVHSLKDVPMTLLKPFVLAAVMKREDPRDCFVSQKYERLEDMPAGSVVGTASLRRELMLKARFPHLKVEMIRGNVGTRLSKLDAGLYDGLVMASAGLKRLGLSERIRSLIPPEVSLPAPGQGAIGIEAVEGDEVTLQYLSTLNDEETRLCTRAERAVSCAFGGSCQVPLAAYATIEDGQMFLRALVGNHMTGEFVYSELTAAADTPENNAEVIVRDLKEKGAERLLREVLNPA</sequence>
<dbReference type="OrthoDB" id="9810298at2"/>
<dbReference type="GO" id="GO:0006782">
    <property type="term" value="P:protoporphyrinogen IX biosynthetic process"/>
    <property type="evidence" value="ECO:0007669"/>
    <property type="project" value="UniProtKB-UniRule"/>
</dbReference>
<protein>
    <recommendedName>
        <fullName evidence="8">Porphobilinogen deaminase</fullName>
        <shortName evidence="8">PBG</shortName>
        <ecNumber evidence="8">2.5.1.61</ecNumber>
    </recommendedName>
    <alternativeName>
        <fullName evidence="8">Hydroxymethylbilane synthase</fullName>
        <shortName evidence="8">HMBS</shortName>
    </alternativeName>
    <alternativeName>
        <fullName evidence="8">Pre-uroporphyrinogen synthase</fullName>
    </alternativeName>
</protein>
<keyword evidence="12" id="KW-1185">Reference proteome</keyword>
<dbReference type="CDD" id="cd13646">
    <property type="entry name" value="PBP2_EcHMBS_like"/>
    <property type="match status" value="1"/>
</dbReference>
<comment type="subunit">
    <text evidence="4 8">Monomer.</text>
</comment>
<gene>
    <name evidence="8 11" type="primary">hemC</name>
    <name evidence="11" type="ORF">E5987_10525</name>
</gene>
<dbReference type="PROSITE" id="PS00533">
    <property type="entry name" value="PORPHOBILINOGEN_DEAM"/>
    <property type="match status" value="1"/>
</dbReference>
<feature type="modified residue" description="S-(dipyrrolylmethanemethyl)cysteine" evidence="8">
    <location>
        <position position="243"/>
    </location>
</feature>
<dbReference type="GO" id="GO:0005737">
    <property type="term" value="C:cytoplasm"/>
    <property type="evidence" value="ECO:0007669"/>
    <property type="project" value="UniProtKB-UniRule"/>
</dbReference>
<keyword evidence="6 8" id="KW-0627">Porphyrin biosynthesis</keyword>
<feature type="domain" description="Porphobilinogen deaminase C-terminal" evidence="10">
    <location>
        <begin position="227"/>
        <end position="281"/>
    </location>
</feature>
<dbReference type="Pfam" id="PF03900">
    <property type="entry name" value="Porphobil_deamC"/>
    <property type="match status" value="1"/>
</dbReference>
<dbReference type="Gene3D" id="3.40.190.10">
    <property type="entry name" value="Periplasmic binding protein-like II"/>
    <property type="match status" value="2"/>
</dbReference>
<dbReference type="InterPro" id="IPR022418">
    <property type="entry name" value="Porphobilinogen_deaminase_C"/>
</dbReference>
<dbReference type="NCBIfam" id="TIGR00212">
    <property type="entry name" value="hemC"/>
    <property type="match status" value="1"/>
</dbReference>
<dbReference type="Proteomes" id="UP000472580">
    <property type="component" value="Unassembled WGS sequence"/>
</dbReference>
<dbReference type="SUPFAM" id="SSF53850">
    <property type="entry name" value="Periplasmic binding protein-like II"/>
    <property type="match status" value="1"/>
</dbReference>
<comment type="similarity">
    <text evidence="3 8">Belongs to the HMBS family.</text>
</comment>
<evidence type="ECO:0000256" key="2">
    <source>
        <dbReference type="ARBA" id="ARBA00004735"/>
    </source>
</evidence>
<dbReference type="InterPro" id="IPR000860">
    <property type="entry name" value="HemC"/>
</dbReference>
<dbReference type="SUPFAM" id="SSF54782">
    <property type="entry name" value="Porphobilinogen deaminase (hydroxymethylbilane synthase), C-terminal domain"/>
    <property type="match status" value="1"/>
</dbReference>
<dbReference type="InterPro" id="IPR022417">
    <property type="entry name" value="Porphobilin_deaminase_N"/>
</dbReference>
<dbReference type="PRINTS" id="PR00151">
    <property type="entry name" value="PORPHBDMNASE"/>
</dbReference>
<evidence type="ECO:0000256" key="8">
    <source>
        <dbReference type="HAMAP-Rule" id="MF_00260"/>
    </source>
</evidence>
<reference evidence="11 12" key="1">
    <citation type="submission" date="2019-12" db="EMBL/GenBank/DDBJ databases">
        <title>Microbes associate with the intestines of laboratory mice.</title>
        <authorList>
            <person name="Navarre W."/>
            <person name="Wong E."/>
        </authorList>
    </citation>
    <scope>NUCLEOTIDE SEQUENCE [LARGE SCALE GENOMIC DNA]</scope>
    <source>
        <strain evidence="11 12">NM82_D38</strain>
    </source>
</reference>
<accession>A0A6L6YJR2</accession>
<dbReference type="RefSeq" id="WP_160336042.1">
    <property type="nucleotide sequence ID" value="NZ_WSRP01000038.1"/>
</dbReference>
<comment type="pathway">
    <text evidence="2">Porphyrin-containing compound metabolism; protoporphyrin-IX biosynthesis; coproporphyrinogen-III from 5-aminolevulinate: step 2/4.</text>
</comment>
<evidence type="ECO:0000256" key="4">
    <source>
        <dbReference type="ARBA" id="ARBA00011245"/>
    </source>
</evidence>
<dbReference type="HAMAP" id="MF_00260">
    <property type="entry name" value="Porphobil_deam"/>
    <property type="match status" value="1"/>
</dbReference>
<evidence type="ECO:0000313" key="12">
    <source>
        <dbReference type="Proteomes" id="UP000472580"/>
    </source>
</evidence>
<dbReference type="GO" id="GO:0004418">
    <property type="term" value="F:hydroxymethylbilane synthase activity"/>
    <property type="evidence" value="ECO:0007669"/>
    <property type="project" value="UniProtKB-UniRule"/>
</dbReference>
<dbReference type="PANTHER" id="PTHR11557:SF0">
    <property type="entry name" value="PORPHOBILINOGEN DEAMINASE"/>
    <property type="match status" value="1"/>
</dbReference>
<dbReference type="EC" id="2.5.1.61" evidence="8"/>
<dbReference type="InterPro" id="IPR036803">
    <property type="entry name" value="Porphobilinogen_deaminase_C_sf"/>
</dbReference>
<dbReference type="PANTHER" id="PTHR11557">
    <property type="entry name" value="PORPHOBILINOGEN DEAMINASE"/>
    <property type="match status" value="1"/>
</dbReference>
<comment type="catalytic activity">
    <reaction evidence="7 8">
        <text>4 porphobilinogen + H2O = hydroxymethylbilane + 4 NH4(+)</text>
        <dbReference type="Rhea" id="RHEA:13185"/>
        <dbReference type="ChEBI" id="CHEBI:15377"/>
        <dbReference type="ChEBI" id="CHEBI:28938"/>
        <dbReference type="ChEBI" id="CHEBI:57845"/>
        <dbReference type="ChEBI" id="CHEBI:58126"/>
        <dbReference type="EC" id="2.5.1.61"/>
    </reaction>
</comment>
<dbReference type="AlphaFoldDB" id="A0A6L6YJR2"/>
<dbReference type="PIRSF" id="PIRSF001438">
    <property type="entry name" value="4pyrrol_synth_OHMeBilane_synth"/>
    <property type="match status" value="1"/>
</dbReference>
<evidence type="ECO:0000259" key="9">
    <source>
        <dbReference type="Pfam" id="PF01379"/>
    </source>
</evidence>
<name>A0A6L6YJR2_9BURK</name>
<evidence type="ECO:0000256" key="3">
    <source>
        <dbReference type="ARBA" id="ARBA00005638"/>
    </source>
</evidence>
<evidence type="ECO:0000256" key="6">
    <source>
        <dbReference type="ARBA" id="ARBA00023244"/>
    </source>
</evidence>
<comment type="caution">
    <text evidence="11">The sequence shown here is derived from an EMBL/GenBank/DDBJ whole genome shotgun (WGS) entry which is preliminary data.</text>
</comment>
<dbReference type="FunFam" id="3.40.190.10:FF:000004">
    <property type="entry name" value="Porphobilinogen deaminase"/>
    <property type="match status" value="1"/>
</dbReference>